<evidence type="ECO:0000313" key="4">
    <source>
        <dbReference type="EMBL" id="CAE8718866.1"/>
    </source>
</evidence>
<gene>
    <name evidence="4" type="ORF">PGLA2088_LOCUS40324</name>
</gene>
<dbReference type="PROSITE" id="PS51375">
    <property type="entry name" value="PPR"/>
    <property type="match status" value="1"/>
</dbReference>
<dbReference type="Pfam" id="PF13812">
    <property type="entry name" value="PPR_3"/>
    <property type="match status" value="1"/>
</dbReference>
<dbReference type="AlphaFoldDB" id="A0A813L3X4"/>
<evidence type="ECO:0000313" key="5">
    <source>
        <dbReference type="Proteomes" id="UP000626109"/>
    </source>
</evidence>
<organism evidence="4 5">
    <name type="scientific">Polarella glacialis</name>
    <name type="common">Dinoflagellate</name>
    <dbReference type="NCBI Taxonomy" id="89957"/>
    <lineage>
        <taxon>Eukaryota</taxon>
        <taxon>Sar</taxon>
        <taxon>Alveolata</taxon>
        <taxon>Dinophyceae</taxon>
        <taxon>Suessiales</taxon>
        <taxon>Suessiaceae</taxon>
        <taxon>Polarella</taxon>
    </lineage>
</organism>
<dbReference type="Proteomes" id="UP000626109">
    <property type="component" value="Unassembled WGS sequence"/>
</dbReference>
<comment type="caution">
    <text evidence="4">The sequence shown here is derived from an EMBL/GenBank/DDBJ whole genome shotgun (WGS) entry which is preliminary data.</text>
</comment>
<dbReference type="PANTHER" id="PTHR47447">
    <property type="entry name" value="OS03G0856100 PROTEIN"/>
    <property type="match status" value="1"/>
</dbReference>
<keyword evidence="1" id="KW-0677">Repeat</keyword>
<dbReference type="InterPro" id="IPR002885">
    <property type="entry name" value="PPR_rpt"/>
</dbReference>
<proteinExistence type="predicted"/>
<dbReference type="InterPro" id="IPR011990">
    <property type="entry name" value="TPR-like_helical_dom_sf"/>
</dbReference>
<dbReference type="PANTHER" id="PTHR47447:SF17">
    <property type="entry name" value="OS12G0638900 PROTEIN"/>
    <property type="match status" value="1"/>
</dbReference>
<evidence type="ECO:0008006" key="6">
    <source>
        <dbReference type="Google" id="ProtNLM"/>
    </source>
</evidence>
<dbReference type="EMBL" id="CAJNNW010033433">
    <property type="protein sequence ID" value="CAE8718866.1"/>
    <property type="molecule type" value="Genomic_DNA"/>
</dbReference>
<dbReference type="Pfam" id="PF01535">
    <property type="entry name" value="PPR"/>
    <property type="match status" value="1"/>
</dbReference>
<evidence type="ECO:0000256" key="3">
    <source>
        <dbReference type="SAM" id="MobiDB-lite"/>
    </source>
</evidence>
<sequence length="856" mass="92154">LCTRESLPTKKGSRHAEGTEALQRLPSRSPSSQQLNLWRGDPRLATKFLVGCSGDAAASVLTILLGGTQGLEVNPFHLNAALRACDRASQWATVLGLVTVAGQAGVVKDAITCTTAMNSCARGGNQWALALQLMGEMPRLRLDRDTITFNSAISVSEQGEHLWPLALHFMAEMALPGRVKDEVTYGAAISCCAKGQRWDWALFLLAEMEPLRLCRNAITCSAAISACERAGRWALGLSLLTVEMPRACLKRSTVACNAAISACSRAAHWMSGLVLLRDMATWRLSKDTISFSCAISACEKSKEWRAALGLLAGMSLAVGVRADTIVFNAAISACEKGEGGQWAAGLGLLAEMARESIASSRISYNAVMSACENAKRWALALHLLGEMAQKKLEPGTISCSAAISAAEKGGQWQLALGLLASMASAGIRKAGITFNAVLGACRASGWPCASWLRWRHSAFHRSRTWPPTAQRSQPVRRVGSRASRCSYSLTWLHSFRSRATTHRQQSSLLKRWTAQRKISAGRTLAPMAAPSSEELLAVLYLARWVRCLRQINHPPSFAPSASGRGLCFKSGATLTCAAVGWSVIGPVHSSGGQVLSAPMAKFMPQQLPQPAATEPCRWLSGGRSLQGLLQGMRDAKKKLTDREQAYLAFLNAIADWGLLEGLPTVSSSASSGSPPTIRVLLPFCGALSEAPMLLPFLAERARVLSPDAKSADGFDFEVSASDMDDSPASYWWPAWQEWAGHTFGSRCKLEIRKQDLCTEDLPASAFGLVLGVHPLVMGVGKEVQAGWIRIVANVLQSCQSGARCIFATFYLMEAETVVTICKDLGHACEVRESPHYSGIDNNECGTHLRWAVIVAV</sequence>
<name>A0A813L3X4_POLGL</name>
<accession>A0A813L3X4</accession>
<dbReference type="Gene3D" id="1.25.40.10">
    <property type="entry name" value="Tetratricopeptide repeat domain"/>
    <property type="match status" value="4"/>
</dbReference>
<evidence type="ECO:0000256" key="2">
    <source>
        <dbReference type="PROSITE-ProRule" id="PRU00708"/>
    </source>
</evidence>
<reference evidence="4" key="1">
    <citation type="submission" date="2021-02" db="EMBL/GenBank/DDBJ databases">
        <authorList>
            <person name="Dougan E. K."/>
            <person name="Rhodes N."/>
            <person name="Thang M."/>
            <person name="Chan C."/>
        </authorList>
    </citation>
    <scope>NUCLEOTIDE SEQUENCE</scope>
</reference>
<feature type="region of interest" description="Disordered" evidence="3">
    <location>
        <begin position="1"/>
        <end position="36"/>
    </location>
</feature>
<evidence type="ECO:0000256" key="1">
    <source>
        <dbReference type="ARBA" id="ARBA00022737"/>
    </source>
</evidence>
<dbReference type="NCBIfam" id="TIGR00756">
    <property type="entry name" value="PPR"/>
    <property type="match status" value="1"/>
</dbReference>
<feature type="non-terminal residue" evidence="4">
    <location>
        <position position="1"/>
    </location>
</feature>
<feature type="repeat" description="PPR" evidence="2">
    <location>
        <begin position="360"/>
        <end position="394"/>
    </location>
</feature>
<protein>
    <recommendedName>
        <fullName evidence="6">Pentatricopeptide repeat-containing protein, chloroplastic</fullName>
    </recommendedName>
</protein>
<feature type="compositionally biased region" description="Low complexity" evidence="3">
    <location>
        <begin position="22"/>
        <end position="35"/>
    </location>
</feature>